<dbReference type="Gene3D" id="3.50.50.60">
    <property type="entry name" value="FAD/NAD(P)-binding domain"/>
    <property type="match status" value="1"/>
</dbReference>
<keyword evidence="4" id="KW-0560">Oxidoreductase</keyword>
<evidence type="ECO:0000256" key="5">
    <source>
        <dbReference type="ARBA" id="ARBA00049364"/>
    </source>
</evidence>
<evidence type="ECO:0000256" key="1">
    <source>
        <dbReference type="ARBA" id="ARBA00005706"/>
    </source>
</evidence>
<dbReference type="GO" id="GO:0044550">
    <property type="term" value="P:secondary metabolite biosynthetic process"/>
    <property type="evidence" value="ECO:0007669"/>
    <property type="project" value="UniProtKB-ARBA"/>
</dbReference>
<dbReference type="Pfam" id="PF01494">
    <property type="entry name" value="FAD_binding_3"/>
    <property type="match status" value="1"/>
</dbReference>
<reference evidence="7" key="1">
    <citation type="submission" date="2023-03" db="EMBL/GenBank/DDBJ databases">
        <title>Massive genome expansion in bonnet fungi (Mycena s.s.) driven by repeated elements and novel gene families across ecological guilds.</title>
        <authorList>
            <consortium name="Lawrence Berkeley National Laboratory"/>
            <person name="Harder C.B."/>
            <person name="Miyauchi S."/>
            <person name="Viragh M."/>
            <person name="Kuo A."/>
            <person name="Thoen E."/>
            <person name="Andreopoulos B."/>
            <person name="Lu D."/>
            <person name="Skrede I."/>
            <person name="Drula E."/>
            <person name="Henrissat B."/>
            <person name="Morin E."/>
            <person name="Kohler A."/>
            <person name="Barry K."/>
            <person name="LaButti K."/>
            <person name="Morin E."/>
            <person name="Salamov A."/>
            <person name="Lipzen A."/>
            <person name="Mereny Z."/>
            <person name="Hegedus B."/>
            <person name="Baldrian P."/>
            <person name="Stursova M."/>
            <person name="Weitz H."/>
            <person name="Taylor A."/>
            <person name="Grigoriev I.V."/>
            <person name="Nagy L.G."/>
            <person name="Martin F."/>
            <person name="Kauserud H."/>
        </authorList>
    </citation>
    <scope>NUCLEOTIDE SEQUENCE</scope>
    <source>
        <strain evidence="7">CBHHK002</strain>
    </source>
</reference>
<evidence type="ECO:0000313" key="7">
    <source>
        <dbReference type="EMBL" id="KAJ7320837.1"/>
    </source>
</evidence>
<keyword evidence="8" id="KW-1185">Reference proteome</keyword>
<evidence type="ECO:0000256" key="3">
    <source>
        <dbReference type="ARBA" id="ARBA00022827"/>
    </source>
</evidence>
<dbReference type="GO" id="GO:0071949">
    <property type="term" value="F:FAD binding"/>
    <property type="evidence" value="ECO:0007669"/>
    <property type="project" value="InterPro"/>
</dbReference>
<dbReference type="InterPro" id="IPR002938">
    <property type="entry name" value="FAD-bd"/>
</dbReference>
<organism evidence="7 8">
    <name type="scientific">Mycena albidolilacea</name>
    <dbReference type="NCBI Taxonomy" id="1033008"/>
    <lineage>
        <taxon>Eukaryota</taxon>
        <taxon>Fungi</taxon>
        <taxon>Dikarya</taxon>
        <taxon>Basidiomycota</taxon>
        <taxon>Agaricomycotina</taxon>
        <taxon>Agaricomycetes</taxon>
        <taxon>Agaricomycetidae</taxon>
        <taxon>Agaricales</taxon>
        <taxon>Marasmiineae</taxon>
        <taxon>Mycenaceae</taxon>
        <taxon>Mycena</taxon>
    </lineage>
</organism>
<dbReference type="PANTHER" id="PTHR43747:SF5">
    <property type="entry name" value="FAD-BINDING DOMAIN-CONTAINING PROTEIN"/>
    <property type="match status" value="1"/>
</dbReference>
<comment type="similarity">
    <text evidence="1">Belongs to the flavin-dependent halogenase family.</text>
</comment>
<name>A0AAD6ZG13_9AGAR</name>
<proteinExistence type="inferred from homology"/>
<dbReference type="SUPFAM" id="SSF51905">
    <property type="entry name" value="FAD/NAD(P)-binding domain"/>
    <property type="match status" value="1"/>
</dbReference>
<accession>A0AAD6ZG13</accession>
<dbReference type="Proteomes" id="UP001218218">
    <property type="component" value="Unassembled WGS sequence"/>
</dbReference>
<dbReference type="AlphaFoldDB" id="A0AAD6ZG13"/>
<evidence type="ECO:0000256" key="4">
    <source>
        <dbReference type="ARBA" id="ARBA00023002"/>
    </source>
</evidence>
<gene>
    <name evidence="7" type="ORF">DFH08DRAFT_890331</name>
</gene>
<dbReference type="GO" id="GO:0140907">
    <property type="term" value="F:flavin-dependent halogenase activity"/>
    <property type="evidence" value="ECO:0007669"/>
    <property type="project" value="UniProtKB-ARBA"/>
</dbReference>
<dbReference type="InterPro" id="IPR050816">
    <property type="entry name" value="Flavin-dep_Halogenase_NPB"/>
</dbReference>
<keyword evidence="3" id="KW-0274">FAD</keyword>
<evidence type="ECO:0000313" key="8">
    <source>
        <dbReference type="Proteomes" id="UP001218218"/>
    </source>
</evidence>
<keyword evidence="2" id="KW-0285">Flavoprotein</keyword>
<sequence length="499" mass="54599">MSAPPSKTTVLVVGGGPAGSYAASVLARQGIDVTILEGAKFPRYHIGESLLASTNYFLEYIDVRQKVLDHGFIKKPGASFKLRKDFPPVYTNFVDFSTGNHALNVNRSEYDDILFRHAGSQGAKIFDEHKVAALEFAESDGDRPIAAEWTNKAGTSGKISFDYLIDAAGRQGVLSTKYHKDRKITESLRNTAIWAYWKGATLYGQGTDREGAPFAESLHDHSGWAWYIPLNDGTVSVGAVLHEKFFKEKKAGKTQEEMYHEIFQQLTQVPELKGDAVIVPSKEGSASPVYVASDFSYVADKVAGKNYRLAGDAAAFIDPFFSNGVHLAFVGGLSAALSIISVIEGRATEEAAAEFHTVEVKAAYTRFFVVVAAAYRQMRGGELDILNDVGEKDFDRAFALIRPVIQGTADIGQDSSSTGDKKLTEKELQGTMQFVFKLFAGDHGTADLDADAKERLQALGSQLPFNLQHDGVKMILDQAQEQMKQKVANYTTIKPLKPE</sequence>
<evidence type="ECO:0000259" key="6">
    <source>
        <dbReference type="Pfam" id="PF01494"/>
    </source>
</evidence>
<dbReference type="PANTHER" id="PTHR43747">
    <property type="entry name" value="FAD-BINDING PROTEIN"/>
    <property type="match status" value="1"/>
</dbReference>
<protein>
    <recommendedName>
        <fullName evidence="6">FAD-binding domain-containing protein</fullName>
    </recommendedName>
</protein>
<comment type="caution">
    <text evidence="7">The sequence shown here is derived from an EMBL/GenBank/DDBJ whole genome shotgun (WGS) entry which is preliminary data.</text>
</comment>
<dbReference type="EMBL" id="JARIHO010000053">
    <property type="protein sequence ID" value="KAJ7320837.1"/>
    <property type="molecule type" value="Genomic_DNA"/>
</dbReference>
<comment type="catalytic activity">
    <reaction evidence="5">
        <text>melleolide F + FADH2 + chloride + O2 = 6'-chloromelleolide F + FAD + 2 H2O + H(+)</text>
        <dbReference type="Rhea" id="RHEA:67160"/>
        <dbReference type="ChEBI" id="CHEBI:15377"/>
        <dbReference type="ChEBI" id="CHEBI:15378"/>
        <dbReference type="ChEBI" id="CHEBI:15379"/>
        <dbReference type="ChEBI" id="CHEBI:17996"/>
        <dbReference type="ChEBI" id="CHEBI:57692"/>
        <dbReference type="ChEBI" id="CHEBI:58307"/>
        <dbReference type="ChEBI" id="CHEBI:167712"/>
        <dbReference type="ChEBI" id="CHEBI:167713"/>
    </reaction>
    <physiologicalReaction direction="left-to-right" evidence="5">
        <dbReference type="Rhea" id="RHEA:67161"/>
    </physiologicalReaction>
</comment>
<feature type="domain" description="FAD-binding" evidence="6">
    <location>
        <begin position="7"/>
        <end position="353"/>
    </location>
</feature>
<evidence type="ECO:0000256" key="2">
    <source>
        <dbReference type="ARBA" id="ARBA00022630"/>
    </source>
</evidence>
<dbReference type="InterPro" id="IPR036188">
    <property type="entry name" value="FAD/NAD-bd_sf"/>
</dbReference>
<dbReference type="PRINTS" id="PR00420">
    <property type="entry name" value="RNGMNOXGNASE"/>
</dbReference>